<reference evidence="1" key="1">
    <citation type="submission" date="2015-08" db="EMBL/GenBank/DDBJ databases">
        <authorList>
            <person name="Babu N.S."/>
            <person name="Beckwith C.J."/>
            <person name="Beseler K.G."/>
            <person name="Brison A."/>
            <person name="Carone J.V."/>
            <person name="Caskin T.P."/>
            <person name="Diamond M."/>
            <person name="Durham M.E."/>
            <person name="Foxe J.M."/>
            <person name="Go M."/>
            <person name="Henderson B.A."/>
            <person name="Jones I.B."/>
            <person name="McGettigan J.A."/>
            <person name="Micheletti S.J."/>
            <person name="Nasrallah M.E."/>
            <person name="Ortiz D."/>
            <person name="Piller C.R."/>
            <person name="Privatt S.R."/>
            <person name="Schneider S.L."/>
            <person name="Sharp S."/>
            <person name="Smith T.C."/>
            <person name="Stanton J.D."/>
            <person name="Ullery H.E."/>
            <person name="Wilson R.J."/>
            <person name="Serrano M.G."/>
            <person name="Buck G."/>
            <person name="Lee V."/>
            <person name="Wang Y."/>
            <person name="Carvalho R."/>
            <person name="Voegtly L."/>
            <person name="Shi R."/>
            <person name="Duckworth R."/>
            <person name="Johnson A."/>
            <person name="Loviza R."/>
            <person name="Walstead R."/>
            <person name="Shah Z."/>
            <person name="Kiflezghi M."/>
            <person name="Wade K."/>
            <person name="Ball S.L."/>
            <person name="Bradley K.W."/>
            <person name="Asai D.J."/>
            <person name="Bowman C.A."/>
            <person name="Russell D.A."/>
            <person name="Pope W.H."/>
            <person name="Jacobs-Sera D."/>
            <person name="Hendrix R.W."/>
            <person name="Hatfull G.F."/>
        </authorList>
    </citation>
    <scope>NUCLEOTIDE SEQUENCE</scope>
</reference>
<protein>
    <recommendedName>
        <fullName evidence="2">C2 domain-containing protein</fullName>
    </recommendedName>
</protein>
<proteinExistence type="predicted"/>
<dbReference type="EMBL" id="GDKF01003303">
    <property type="protein sequence ID" value="JAT75319.1"/>
    <property type="molecule type" value="Transcribed_RNA"/>
</dbReference>
<sequence length="196" mass="21538">MATNGDIVEGYLVVKVLEVAGHNKNDEPVWDPSFQAGYVKVEIRGGSRIVKKSTSLQKVVDNVITWEEQLALEALKDANELRIMLCQEKKSDERPARSSIVAACGIYIRDLLEAVPVDKYFELFQPKLGKDGGFIRVSVNYLLPDQVRNGAPPLEAEPTELSEPAKKEKGRAPWVQLALLAAAAALAATRVLAKKN</sequence>
<accession>A0A1D2A7W3</accession>
<dbReference type="AlphaFoldDB" id="A0A1D2A7W3"/>
<gene>
    <name evidence="1" type="ORF">g.15502</name>
</gene>
<evidence type="ECO:0000313" key="1">
    <source>
        <dbReference type="EMBL" id="JAT75319.1"/>
    </source>
</evidence>
<organism evidence="1">
    <name type="scientific">Auxenochlorella protothecoides</name>
    <name type="common">Green microalga</name>
    <name type="synonym">Chlorella protothecoides</name>
    <dbReference type="NCBI Taxonomy" id="3075"/>
    <lineage>
        <taxon>Eukaryota</taxon>
        <taxon>Viridiplantae</taxon>
        <taxon>Chlorophyta</taxon>
        <taxon>core chlorophytes</taxon>
        <taxon>Trebouxiophyceae</taxon>
        <taxon>Chlorellales</taxon>
        <taxon>Chlorellaceae</taxon>
        <taxon>Auxenochlorella</taxon>
    </lineage>
</organism>
<evidence type="ECO:0008006" key="2">
    <source>
        <dbReference type="Google" id="ProtNLM"/>
    </source>
</evidence>
<name>A0A1D2A7W3_AUXPR</name>